<dbReference type="GO" id="GO:0046872">
    <property type="term" value="F:metal ion binding"/>
    <property type="evidence" value="ECO:0007669"/>
    <property type="project" value="UniProtKB-KW"/>
</dbReference>
<evidence type="ECO:0000256" key="3">
    <source>
        <dbReference type="ARBA" id="ARBA00022842"/>
    </source>
</evidence>
<evidence type="ECO:0000256" key="1">
    <source>
        <dbReference type="ARBA" id="ARBA00022553"/>
    </source>
</evidence>
<dbReference type="Pfam" id="PF00408">
    <property type="entry name" value="PGM_PMM_IV"/>
    <property type="match status" value="1"/>
</dbReference>
<dbReference type="EMBL" id="BAEH01000078">
    <property type="protein sequence ID" value="GAB19267.1"/>
    <property type="molecule type" value="Genomic_DNA"/>
</dbReference>
<comment type="caution">
    <text evidence="6">The sequence shown here is derived from an EMBL/GenBank/DDBJ whole genome shotgun (WGS) entry which is preliminary data.</text>
</comment>
<dbReference type="GO" id="GO:0016868">
    <property type="term" value="F:intramolecular phosphotransferase activity"/>
    <property type="evidence" value="ECO:0007669"/>
    <property type="project" value="InterPro"/>
</dbReference>
<dbReference type="InterPro" id="IPR036900">
    <property type="entry name" value="A-D-PHexomutase_C_sf"/>
</dbReference>
<feature type="domain" description="Alpha-D-phosphohexomutase C-terminal" evidence="5">
    <location>
        <begin position="8"/>
        <end position="74"/>
    </location>
</feature>
<reference evidence="6 7" key="1">
    <citation type="submission" date="2011-12" db="EMBL/GenBank/DDBJ databases">
        <title>Whole genome shotgun sequence of Gordonia effusa NBRC 100432.</title>
        <authorList>
            <person name="Yoshida I."/>
            <person name="Takarada H."/>
            <person name="Hosoyama A."/>
            <person name="Tsuchikane K."/>
            <person name="Katsumata H."/>
            <person name="Yamazaki S."/>
            <person name="Fujita N."/>
        </authorList>
    </citation>
    <scope>NUCLEOTIDE SEQUENCE [LARGE SCALE GENOMIC DNA]</scope>
    <source>
        <strain evidence="6 7">NBRC 100432</strain>
    </source>
</reference>
<sequence>MTVLPQELINVSVADKHAVAQAVSVKQAVADAEAELGERGRVLLRPSGTEQLVRVMVEATTLEAARGTAQRIADIVAKPLS</sequence>
<keyword evidence="3" id="KW-0460">Magnesium</keyword>
<gene>
    <name evidence="6" type="primary">glmM</name>
    <name evidence="6" type="ORF">GOEFS_078_00010</name>
</gene>
<dbReference type="AlphaFoldDB" id="H0R2G6"/>
<keyword evidence="1" id="KW-0597">Phosphoprotein</keyword>
<keyword evidence="7" id="KW-1185">Reference proteome</keyword>
<organism evidence="6 7">
    <name type="scientific">Gordonia effusa NBRC 100432</name>
    <dbReference type="NCBI Taxonomy" id="1077974"/>
    <lineage>
        <taxon>Bacteria</taxon>
        <taxon>Bacillati</taxon>
        <taxon>Actinomycetota</taxon>
        <taxon>Actinomycetes</taxon>
        <taxon>Mycobacteriales</taxon>
        <taxon>Gordoniaceae</taxon>
        <taxon>Gordonia</taxon>
    </lineage>
</organism>
<evidence type="ECO:0000313" key="6">
    <source>
        <dbReference type="EMBL" id="GAB19267.1"/>
    </source>
</evidence>
<proteinExistence type="predicted"/>
<dbReference type="eggNOG" id="COG1109">
    <property type="taxonomic scope" value="Bacteria"/>
</dbReference>
<keyword evidence="4" id="KW-0413">Isomerase</keyword>
<dbReference type="InterPro" id="IPR005843">
    <property type="entry name" value="A-D-PHexomutase_C"/>
</dbReference>
<name>H0R2G6_9ACTN</name>
<dbReference type="SUPFAM" id="SSF55957">
    <property type="entry name" value="Phosphoglucomutase, C-terminal domain"/>
    <property type="match status" value="1"/>
</dbReference>
<evidence type="ECO:0000256" key="2">
    <source>
        <dbReference type="ARBA" id="ARBA00022723"/>
    </source>
</evidence>
<evidence type="ECO:0000259" key="5">
    <source>
        <dbReference type="Pfam" id="PF00408"/>
    </source>
</evidence>
<accession>H0R2G6</accession>
<evidence type="ECO:0000313" key="7">
    <source>
        <dbReference type="Proteomes" id="UP000035034"/>
    </source>
</evidence>
<dbReference type="Proteomes" id="UP000035034">
    <property type="component" value="Unassembled WGS sequence"/>
</dbReference>
<dbReference type="Gene3D" id="3.30.310.50">
    <property type="entry name" value="Alpha-D-phosphohexomutase, C-terminal domain"/>
    <property type="match status" value="1"/>
</dbReference>
<keyword evidence="2" id="KW-0479">Metal-binding</keyword>
<evidence type="ECO:0000256" key="4">
    <source>
        <dbReference type="ARBA" id="ARBA00023235"/>
    </source>
</evidence>
<protein>
    <submittedName>
        <fullName evidence="6">Phosphoglucosamine mutase</fullName>
    </submittedName>
</protein>
<dbReference type="STRING" id="1077974.GOEFS_078_00010"/>
<dbReference type="FunFam" id="3.30.310.50:FF:000001">
    <property type="entry name" value="Phosphoglucosamine mutase"/>
    <property type="match status" value="1"/>
</dbReference>